<evidence type="ECO:0000256" key="1">
    <source>
        <dbReference type="SAM" id="MobiDB-lite"/>
    </source>
</evidence>
<gene>
    <name evidence="2" type="ORF">GH714_010669</name>
</gene>
<evidence type="ECO:0000313" key="2">
    <source>
        <dbReference type="EMBL" id="KAF2306058.1"/>
    </source>
</evidence>
<keyword evidence="3" id="KW-1185">Reference proteome</keyword>
<protein>
    <submittedName>
        <fullName evidence="2">Uncharacterized protein</fullName>
    </submittedName>
</protein>
<evidence type="ECO:0000313" key="3">
    <source>
        <dbReference type="Proteomes" id="UP000467840"/>
    </source>
</evidence>
<dbReference type="AlphaFoldDB" id="A0A6A6M0L6"/>
<sequence length="361" mass="40445">MPIIPSPRFFFFFLFCQTSPRLSIPNQQLRHAINSAHPFNSYFTSPTIQNHPSSGNINTTSKTTDTEDQTINQKPPSSSSSMVDKTCRDSTKPHLFNETLDKEPSSSLPTISPYLFPSHEIRKSFVEYLASIGHEGIDTESIFQKSQYLTSYFQSAAIEKLISLSPNLSLNTFAPEPEPSQAKPPVSSNEPGHLYQGPKLAVLLSQASYLNRTNHDITSTLWDKRKQAGQLSGPDCAPITLPSKPINPYELIPLDHLVHAAVEMFKPNPKSQNNVSLPQQEIESFQEPLERIDAQVRHSDDLVASNPSNVKHSWKHLAREKNKPSSGVVIREITQADEEAITLTKRKCKEPREGNYKKKCA</sequence>
<name>A0A6A6M0L6_HEVBR</name>
<dbReference type="EMBL" id="JAAGAX010000008">
    <property type="protein sequence ID" value="KAF2306058.1"/>
    <property type="molecule type" value="Genomic_DNA"/>
</dbReference>
<reference evidence="2 3" key="1">
    <citation type="journal article" date="2020" name="Mol. Plant">
        <title>The Chromosome-Based Rubber Tree Genome Provides New Insights into Spurge Genome Evolution and Rubber Biosynthesis.</title>
        <authorList>
            <person name="Liu J."/>
            <person name="Shi C."/>
            <person name="Shi C.C."/>
            <person name="Li W."/>
            <person name="Zhang Q.J."/>
            <person name="Zhang Y."/>
            <person name="Li K."/>
            <person name="Lu H.F."/>
            <person name="Shi C."/>
            <person name="Zhu S.T."/>
            <person name="Xiao Z.Y."/>
            <person name="Nan H."/>
            <person name="Yue Y."/>
            <person name="Zhu X.G."/>
            <person name="Wu Y."/>
            <person name="Hong X.N."/>
            <person name="Fan G.Y."/>
            <person name="Tong Y."/>
            <person name="Zhang D."/>
            <person name="Mao C.L."/>
            <person name="Liu Y.L."/>
            <person name="Hao S.J."/>
            <person name="Liu W.Q."/>
            <person name="Lv M.Q."/>
            <person name="Zhang H.B."/>
            <person name="Liu Y."/>
            <person name="Hu-Tang G.R."/>
            <person name="Wang J.P."/>
            <person name="Wang J.H."/>
            <person name="Sun Y.H."/>
            <person name="Ni S.B."/>
            <person name="Chen W.B."/>
            <person name="Zhang X.C."/>
            <person name="Jiao Y.N."/>
            <person name="Eichler E.E."/>
            <person name="Li G.H."/>
            <person name="Liu X."/>
            <person name="Gao L.Z."/>
        </authorList>
    </citation>
    <scope>NUCLEOTIDE SEQUENCE [LARGE SCALE GENOMIC DNA]</scope>
    <source>
        <strain evidence="3">cv. GT1</strain>
        <tissue evidence="2">Leaf</tissue>
    </source>
</reference>
<feature type="compositionally biased region" description="Polar residues" evidence="1">
    <location>
        <begin position="71"/>
        <end position="83"/>
    </location>
</feature>
<dbReference type="Proteomes" id="UP000467840">
    <property type="component" value="Chromosome 9"/>
</dbReference>
<proteinExistence type="predicted"/>
<feature type="region of interest" description="Disordered" evidence="1">
    <location>
        <begin position="44"/>
        <end position="88"/>
    </location>
</feature>
<accession>A0A6A6M0L6</accession>
<feature type="compositionally biased region" description="Polar residues" evidence="1">
    <location>
        <begin position="44"/>
        <end position="58"/>
    </location>
</feature>
<comment type="caution">
    <text evidence="2">The sequence shown here is derived from an EMBL/GenBank/DDBJ whole genome shotgun (WGS) entry which is preliminary data.</text>
</comment>
<feature type="region of interest" description="Disordered" evidence="1">
    <location>
        <begin position="172"/>
        <end position="191"/>
    </location>
</feature>
<organism evidence="2 3">
    <name type="scientific">Hevea brasiliensis</name>
    <name type="common">Para rubber tree</name>
    <name type="synonym">Siphonia brasiliensis</name>
    <dbReference type="NCBI Taxonomy" id="3981"/>
    <lineage>
        <taxon>Eukaryota</taxon>
        <taxon>Viridiplantae</taxon>
        <taxon>Streptophyta</taxon>
        <taxon>Embryophyta</taxon>
        <taxon>Tracheophyta</taxon>
        <taxon>Spermatophyta</taxon>
        <taxon>Magnoliopsida</taxon>
        <taxon>eudicotyledons</taxon>
        <taxon>Gunneridae</taxon>
        <taxon>Pentapetalae</taxon>
        <taxon>rosids</taxon>
        <taxon>fabids</taxon>
        <taxon>Malpighiales</taxon>
        <taxon>Euphorbiaceae</taxon>
        <taxon>Crotonoideae</taxon>
        <taxon>Micrandreae</taxon>
        <taxon>Hevea</taxon>
    </lineage>
</organism>